<evidence type="ECO:0000259" key="3">
    <source>
        <dbReference type="Pfam" id="PF02721"/>
    </source>
</evidence>
<dbReference type="Proteomes" id="UP000007015">
    <property type="component" value="Chromosome 4"/>
</dbReference>
<gene>
    <name evidence="5" type="ORF">OsI_14707</name>
</gene>
<feature type="compositionally biased region" description="Polar residues" evidence="2">
    <location>
        <begin position="329"/>
        <end position="342"/>
    </location>
</feature>
<dbReference type="Pfam" id="PF02721">
    <property type="entry name" value="DUF223"/>
    <property type="match status" value="1"/>
</dbReference>
<keyword evidence="1" id="KW-0238">DNA-binding</keyword>
<accession>A2XPZ2</accession>
<name>A2XPZ2_ORYSI</name>
<dbReference type="OMA" id="QHQEINI"/>
<dbReference type="AlphaFoldDB" id="A2XPZ2"/>
<sequence length="455" mass="49728">MWDYTGTANDVPPMHVDLVLVDEKGNAMYAEIPGVEADKFRPLLQESKVYTFSKFLVLPSKPAYKPFPNKYMIKLTPWTNVEQVNEVPADFPSHVFNLVQFSDLSLRVGMQEYFTDVIGMIIGVSKLAYVRMASKTSDTPKRVIALRDLANCEVKLVLWGEHALDFDADAVHSVGQDNVVVGIFVGTLMKAYNKTLSGGSACKWYLNEDIPEINQFFDSLGDSAPKIQWISAGEKSFGSSQRPAQLEHKSVADLKKIDPWEAVKFTFVVSVTERSLMHRNISFQVNGIETFFGRQGSIPQPREQGPSAGPSTPLALVASGMNKDDASQSHESTPVNSSTSTADPVDELPGNSKKRKSIVRHPLAAQKKLTFETAPSSKENTSPVDPPASSSRTDDQAADKQHAVPHEVDVSQIAAVSAEPNTQVKDILPTEAKKKSVDPGSTGTCKTKPPIPKGN</sequence>
<dbReference type="SUPFAM" id="SSF50249">
    <property type="entry name" value="Nucleic acid-binding proteins"/>
    <property type="match status" value="2"/>
</dbReference>
<protein>
    <recommendedName>
        <fullName evidence="7">Replication protein A OB domain-containing protein</fullName>
    </recommendedName>
</protein>
<dbReference type="InterPro" id="IPR003871">
    <property type="entry name" value="RFA1B/D_OB_1st"/>
</dbReference>
<dbReference type="PANTHER" id="PTHR47165:SF4">
    <property type="entry name" value="OS03G0429900 PROTEIN"/>
    <property type="match status" value="1"/>
</dbReference>
<proteinExistence type="predicted"/>
<dbReference type="HOGENOM" id="CLU_695196_0_0_1"/>
<feature type="domain" description="Replication protein A OB" evidence="4">
    <location>
        <begin position="112"/>
        <end position="180"/>
    </location>
</feature>
<dbReference type="PANTHER" id="PTHR47165">
    <property type="entry name" value="OS03G0429900 PROTEIN"/>
    <property type="match status" value="1"/>
</dbReference>
<feature type="region of interest" description="Disordered" evidence="2">
    <location>
        <begin position="294"/>
        <end position="455"/>
    </location>
</feature>
<feature type="compositionally biased region" description="Basic and acidic residues" evidence="2">
    <location>
        <begin position="392"/>
        <end position="409"/>
    </location>
</feature>
<evidence type="ECO:0000256" key="1">
    <source>
        <dbReference type="ARBA" id="ARBA00023125"/>
    </source>
</evidence>
<dbReference type="InterPro" id="IPR012340">
    <property type="entry name" value="NA-bd_OB-fold"/>
</dbReference>
<evidence type="ECO:0000313" key="5">
    <source>
        <dbReference type="EMBL" id="EAY92902.1"/>
    </source>
</evidence>
<dbReference type="GO" id="GO:0003677">
    <property type="term" value="F:DNA binding"/>
    <property type="evidence" value="ECO:0007669"/>
    <property type="project" value="UniProtKB-KW"/>
</dbReference>
<dbReference type="EMBL" id="CM000129">
    <property type="protein sequence ID" value="EAY92902.1"/>
    <property type="molecule type" value="Genomic_DNA"/>
</dbReference>
<dbReference type="Pfam" id="PF16900">
    <property type="entry name" value="REPA_OB_2"/>
    <property type="match status" value="1"/>
</dbReference>
<dbReference type="CDD" id="cd04481">
    <property type="entry name" value="RPA1_DBD_B_like"/>
    <property type="match status" value="1"/>
</dbReference>
<feature type="domain" description="Replication protein A 70 kDa DNA-binding subunit B/D first OB fold" evidence="3">
    <location>
        <begin position="14"/>
        <end position="83"/>
    </location>
</feature>
<dbReference type="CDD" id="cd04480">
    <property type="entry name" value="RPA1_DBD_A_like"/>
    <property type="match status" value="1"/>
</dbReference>
<keyword evidence="6" id="KW-1185">Reference proteome</keyword>
<dbReference type="InterPro" id="IPR031657">
    <property type="entry name" value="REPA_OB_2"/>
</dbReference>
<evidence type="ECO:0000256" key="2">
    <source>
        <dbReference type="SAM" id="MobiDB-lite"/>
    </source>
</evidence>
<dbReference type="Gene3D" id="2.40.50.140">
    <property type="entry name" value="Nucleic acid-binding proteins"/>
    <property type="match status" value="2"/>
</dbReference>
<organism evidence="5 6">
    <name type="scientific">Oryza sativa subsp. indica</name>
    <name type="common">Rice</name>
    <dbReference type="NCBI Taxonomy" id="39946"/>
    <lineage>
        <taxon>Eukaryota</taxon>
        <taxon>Viridiplantae</taxon>
        <taxon>Streptophyta</taxon>
        <taxon>Embryophyta</taxon>
        <taxon>Tracheophyta</taxon>
        <taxon>Spermatophyta</taxon>
        <taxon>Magnoliopsida</taxon>
        <taxon>Liliopsida</taxon>
        <taxon>Poales</taxon>
        <taxon>Poaceae</taxon>
        <taxon>BOP clade</taxon>
        <taxon>Oryzoideae</taxon>
        <taxon>Oryzeae</taxon>
        <taxon>Oryzinae</taxon>
        <taxon>Oryza</taxon>
        <taxon>Oryza sativa</taxon>
    </lineage>
</organism>
<evidence type="ECO:0000313" key="6">
    <source>
        <dbReference type="Proteomes" id="UP000007015"/>
    </source>
</evidence>
<feature type="compositionally biased region" description="Polar residues" evidence="2">
    <location>
        <begin position="373"/>
        <end position="391"/>
    </location>
</feature>
<evidence type="ECO:0008006" key="7">
    <source>
        <dbReference type="Google" id="ProtNLM"/>
    </source>
</evidence>
<dbReference type="Gramene" id="BGIOSGA015665-TA">
    <property type="protein sequence ID" value="BGIOSGA015665-PA"/>
    <property type="gene ID" value="BGIOSGA015665"/>
</dbReference>
<dbReference type="STRING" id="39946.A2XPZ2"/>
<evidence type="ECO:0000259" key="4">
    <source>
        <dbReference type="Pfam" id="PF16900"/>
    </source>
</evidence>
<reference evidence="5 6" key="1">
    <citation type="journal article" date="2005" name="PLoS Biol.">
        <title>The genomes of Oryza sativa: a history of duplications.</title>
        <authorList>
            <person name="Yu J."/>
            <person name="Wang J."/>
            <person name="Lin W."/>
            <person name="Li S."/>
            <person name="Li H."/>
            <person name="Zhou J."/>
            <person name="Ni P."/>
            <person name="Dong W."/>
            <person name="Hu S."/>
            <person name="Zeng C."/>
            <person name="Zhang J."/>
            <person name="Zhang Y."/>
            <person name="Li R."/>
            <person name="Xu Z."/>
            <person name="Li S."/>
            <person name="Li X."/>
            <person name="Zheng H."/>
            <person name="Cong L."/>
            <person name="Lin L."/>
            <person name="Yin J."/>
            <person name="Geng J."/>
            <person name="Li G."/>
            <person name="Shi J."/>
            <person name="Liu J."/>
            <person name="Lv H."/>
            <person name="Li J."/>
            <person name="Wang J."/>
            <person name="Deng Y."/>
            <person name="Ran L."/>
            <person name="Shi X."/>
            <person name="Wang X."/>
            <person name="Wu Q."/>
            <person name="Li C."/>
            <person name="Ren X."/>
            <person name="Wang J."/>
            <person name="Wang X."/>
            <person name="Li D."/>
            <person name="Liu D."/>
            <person name="Zhang X."/>
            <person name="Ji Z."/>
            <person name="Zhao W."/>
            <person name="Sun Y."/>
            <person name="Zhang Z."/>
            <person name="Bao J."/>
            <person name="Han Y."/>
            <person name="Dong L."/>
            <person name="Ji J."/>
            <person name="Chen P."/>
            <person name="Wu S."/>
            <person name="Liu J."/>
            <person name="Xiao Y."/>
            <person name="Bu D."/>
            <person name="Tan J."/>
            <person name="Yang L."/>
            <person name="Ye C."/>
            <person name="Zhang J."/>
            <person name="Xu J."/>
            <person name="Zhou Y."/>
            <person name="Yu Y."/>
            <person name="Zhang B."/>
            <person name="Zhuang S."/>
            <person name="Wei H."/>
            <person name="Liu B."/>
            <person name="Lei M."/>
            <person name="Yu H."/>
            <person name="Li Y."/>
            <person name="Xu H."/>
            <person name="Wei S."/>
            <person name="He X."/>
            <person name="Fang L."/>
            <person name="Zhang Z."/>
            <person name="Zhang Y."/>
            <person name="Huang X."/>
            <person name="Su Z."/>
            <person name="Tong W."/>
            <person name="Li J."/>
            <person name="Tong Z."/>
            <person name="Li S."/>
            <person name="Ye J."/>
            <person name="Wang L."/>
            <person name="Fang L."/>
            <person name="Lei T."/>
            <person name="Chen C."/>
            <person name="Chen H."/>
            <person name="Xu Z."/>
            <person name="Li H."/>
            <person name="Huang H."/>
            <person name="Zhang F."/>
            <person name="Xu H."/>
            <person name="Li N."/>
            <person name="Zhao C."/>
            <person name="Li S."/>
            <person name="Dong L."/>
            <person name="Huang Y."/>
            <person name="Li L."/>
            <person name="Xi Y."/>
            <person name="Qi Q."/>
            <person name="Li W."/>
            <person name="Zhang B."/>
            <person name="Hu W."/>
            <person name="Zhang Y."/>
            <person name="Tian X."/>
            <person name="Jiao Y."/>
            <person name="Liang X."/>
            <person name="Jin J."/>
            <person name="Gao L."/>
            <person name="Zheng W."/>
            <person name="Hao B."/>
            <person name="Liu S."/>
            <person name="Wang W."/>
            <person name="Yuan L."/>
            <person name="Cao M."/>
            <person name="McDermott J."/>
            <person name="Samudrala R."/>
            <person name="Wang J."/>
            <person name="Wong G.K."/>
            <person name="Yang H."/>
        </authorList>
    </citation>
    <scope>NUCLEOTIDE SEQUENCE [LARGE SCALE GENOMIC DNA]</scope>
    <source>
        <strain evidence="6">cv. 93-11</strain>
    </source>
</reference>